<name>A0A5S4ZYP5_9FIRM</name>
<reference evidence="1 2" key="1">
    <citation type="submission" date="2019-07" db="EMBL/GenBank/DDBJ databases">
        <title>Genomic Encyclopedia of Type Strains, Phase I: the one thousand microbial genomes (KMG-I) project.</title>
        <authorList>
            <person name="Kyrpides N."/>
        </authorList>
    </citation>
    <scope>NUCLEOTIDE SEQUENCE [LARGE SCALE GENOMIC DNA]</scope>
    <source>
        <strain evidence="1 2">DSM 6562</strain>
    </source>
</reference>
<dbReference type="EMBL" id="VNHM01000001">
    <property type="protein sequence ID" value="TYO97886.1"/>
    <property type="molecule type" value="Genomic_DNA"/>
</dbReference>
<dbReference type="AlphaFoldDB" id="A0A5S4ZYP5"/>
<evidence type="ECO:0000313" key="2">
    <source>
        <dbReference type="Proteomes" id="UP000323166"/>
    </source>
</evidence>
<evidence type="ECO:0000313" key="1">
    <source>
        <dbReference type="EMBL" id="TYO97886.1"/>
    </source>
</evidence>
<organism evidence="1 2">
    <name type="scientific">Desulfallas thermosapovorans DSM 6562</name>
    <dbReference type="NCBI Taxonomy" id="1121431"/>
    <lineage>
        <taxon>Bacteria</taxon>
        <taxon>Bacillati</taxon>
        <taxon>Bacillota</taxon>
        <taxon>Clostridia</taxon>
        <taxon>Eubacteriales</taxon>
        <taxon>Desulfallaceae</taxon>
        <taxon>Desulfallas</taxon>
    </lineage>
</organism>
<proteinExistence type="predicted"/>
<gene>
    <name evidence="1" type="ORF">LX24_00170</name>
</gene>
<comment type="caution">
    <text evidence="1">The sequence shown here is derived from an EMBL/GenBank/DDBJ whole genome shotgun (WGS) entry which is preliminary data.</text>
</comment>
<keyword evidence="2" id="KW-1185">Reference proteome</keyword>
<sequence>MGVPKIDLPEEEIKRWLNHIALICLSEDFQSLKKELEKIYLQASTEEDAQIAAFQDALYAFLAQEEDELTCKSGAN</sequence>
<dbReference type="RefSeq" id="WP_166510241.1">
    <property type="nucleotide sequence ID" value="NZ_VNHM01000001.1"/>
</dbReference>
<protein>
    <submittedName>
        <fullName evidence="1">Uncharacterized protein</fullName>
    </submittedName>
</protein>
<accession>A0A5S4ZYP5</accession>
<dbReference type="Proteomes" id="UP000323166">
    <property type="component" value="Unassembled WGS sequence"/>
</dbReference>